<dbReference type="InterPro" id="IPR045585">
    <property type="entry name" value="CdaA_N"/>
</dbReference>
<organism evidence="12 13">
    <name type="scientific">Candidatus Saganbacteria bacterium</name>
    <dbReference type="NCBI Taxonomy" id="2575572"/>
    <lineage>
        <taxon>Bacteria</taxon>
        <taxon>Bacillati</taxon>
        <taxon>Saganbacteria</taxon>
    </lineage>
</organism>
<proteinExistence type="inferred from homology"/>
<reference evidence="12 13" key="1">
    <citation type="submission" date="2019-12" db="EMBL/GenBank/DDBJ databases">
        <authorList>
            <person name="Wolfe R."/>
            <person name="Danczak R."/>
            <person name="Wilkins M."/>
        </authorList>
    </citation>
    <scope>NUCLEOTIDE SEQUENCE [LARGE SCALE GENOMIC DNA]</scope>
    <source>
        <strain evidence="12">X2_MaxBin.013</strain>
    </source>
</reference>
<keyword evidence="4 10" id="KW-0812">Transmembrane</keyword>
<keyword evidence="2 10" id="KW-1003">Cell membrane</keyword>
<dbReference type="PANTHER" id="PTHR34185:SF1">
    <property type="entry name" value="DIADENYLATE CYCLASE"/>
    <property type="match status" value="1"/>
</dbReference>
<evidence type="ECO:0000256" key="7">
    <source>
        <dbReference type="ARBA" id="ARBA00022840"/>
    </source>
</evidence>
<evidence type="ECO:0000256" key="2">
    <source>
        <dbReference type="ARBA" id="ARBA00022475"/>
    </source>
</evidence>
<dbReference type="EC" id="2.7.7.85" evidence="10"/>
<gene>
    <name evidence="10" type="primary">dacA</name>
    <name evidence="12" type="ORF">FD145_1028</name>
</gene>
<dbReference type="EMBL" id="WPAF01000016">
    <property type="protein sequence ID" value="KAF0133916.1"/>
    <property type="molecule type" value="Genomic_DNA"/>
</dbReference>
<dbReference type="SUPFAM" id="SSF143597">
    <property type="entry name" value="YojJ-like"/>
    <property type="match status" value="1"/>
</dbReference>
<feature type="transmembrane region" description="Helical" evidence="10">
    <location>
        <begin position="33"/>
        <end position="52"/>
    </location>
</feature>
<dbReference type="PROSITE" id="PS51794">
    <property type="entry name" value="DAC"/>
    <property type="match status" value="1"/>
</dbReference>
<keyword evidence="5 10" id="KW-0548">Nucleotidyltransferase</keyword>
<name>A0A833L0Q0_UNCSA</name>
<comment type="similarity">
    <text evidence="10">Belongs to the adenylate cyclase family. DacA/CdaA subfamily.</text>
</comment>
<evidence type="ECO:0000256" key="10">
    <source>
        <dbReference type="HAMAP-Rule" id="MF_01499"/>
    </source>
</evidence>
<evidence type="ECO:0000313" key="13">
    <source>
        <dbReference type="Proteomes" id="UP000488506"/>
    </source>
</evidence>
<dbReference type="InterPro" id="IPR003390">
    <property type="entry name" value="DNA_integrity_scan_DisA_N"/>
</dbReference>
<evidence type="ECO:0000256" key="3">
    <source>
        <dbReference type="ARBA" id="ARBA00022679"/>
    </source>
</evidence>
<evidence type="ECO:0000256" key="8">
    <source>
        <dbReference type="ARBA" id="ARBA00022989"/>
    </source>
</evidence>
<keyword evidence="3 10" id="KW-0808">Transferase</keyword>
<dbReference type="InterPro" id="IPR034701">
    <property type="entry name" value="CdaA"/>
</dbReference>
<dbReference type="AlphaFoldDB" id="A0A833L0Q0"/>
<dbReference type="GO" id="GO:0005524">
    <property type="term" value="F:ATP binding"/>
    <property type="evidence" value="ECO:0007669"/>
    <property type="project" value="UniProtKB-UniRule"/>
</dbReference>
<feature type="transmembrane region" description="Helical" evidence="10">
    <location>
        <begin position="6"/>
        <end position="26"/>
    </location>
</feature>
<dbReference type="PIRSF" id="PIRSF004793">
    <property type="entry name" value="UCP004793"/>
    <property type="match status" value="1"/>
</dbReference>
<dbReference type="InterPro" id="IPR036888">
    <property type="entry name" value="DNA_integrity_DisA_N_sf"/>
</dbReference>
<dbReference type="GO" id="GO:0004016">
    <property type="term" value="F:adenylate cyclase activity"/>
    <property type="evidence" value="ECO:0007669"/>
    <property type="project" value="UniProtKB-UniRule"/>
</dbReference>
<protein>
    <recommendedName>
        <fullName evidence="10">Diadenylate cyclase</fullName>
        <shortName evidence="10">DAC</shortName>
        <ecNumber evidence="10">2.7.7.85</ecNumber>
    </recommendedName>
    <alternativeName>
        <fullName evidence="10">Cyclic-di-AMP synthase</fullName>
        <shortName evidence="10">c-di-AMP synthase</shortName>
    </alternativeName>
</protein>
<feature type="transmembrane region" description="Helical" evidence="10">
    <location>
        <begin position="58"/>
        <end position="75"/>
    </location>
</feature>
<dbReference type="FunFam" id="3.40.1700.10:FF:000002">
    <property type="entry name" value="Diadenylate cyclase"/>
    <property type="match status" value="1"/>
</dbReference>
<evidence type="ECO:0000256" key="5">
    <source>
        <dbReference type="ARBA" id="ARBA00022695"/>
    </source>
</evidence>
<dbReference type="Pfam" id="PF19293">
    <property type="entry name" value="CdaA_N"/>
    <property type="match status" value="1"/>
</dbReference>
<accession>A0A833L0Q0</accession>
<evidence type="ECO:0000313" key="12">
    <source>
        <dbReference type="EMBL" id="KAF0133916.1"/>
    </source>
</evidence>
<dbReference type="PANTHER" id="PTHR34185">
    <property type="entry name" value="DIADENYLATE CYCLASE"/>
    <property type="match status" value="1"/>
</dbReference>
<dbReference type="GO" id="GO:0006171">
    <property type="term" value="P:cAMP biosynthetic process"/>
    <property type="evidence" value="ECO:0007669"/>
    <property type="project" value="InterPro"/>
</dbReference>
<dbReference type="Gene3D" id="3.40.1700.10">
    <property type="entry name" value="DNA integrity scanning protein, DisA, N-terminal domain"/>
    <property type="match status" value="1"/>
</dbReference>
<dbReference type="InterPro" id="IPR050338">
    <property type="entry name" value="DisA"/>
</dbReference>
<dbReference type="GO" id="GO:0106408">
    <property type="term" value="F:diadenylate cyclase activity"/>
    <property type="evidence" value="ECO:0007669"/>
    <property type="project" value="UniProtKB-EC"/>
</dbReference>
<evidence type="ECO:0000256" key="4">
    <source>
        <dbReference type="ARBA" id="ARBA00022692"/>
    </source>
</evidence>
<feature type="domain" description="DAC" evidence="11">
    <location>
        <begin position="76"/>
        <end position="235"/>
    </location>
</feature>
<dbReference type="HAMAP" id="MF_01499">
    <property type="entry name" value="DacA"/>
    <property type="match status" value="1"/>
</dbReference>
<dbReference type="NCBIfam" id="TIGR00159">
    <property type="entry name" value="diadenylate cyclase CdaA"/>
    <property type="match status" value="1"/>
</dbReference>
<keyword evidence="9 10" id="KW-0472">Membrane</keyword>
<keyword evidence="8 10" id="KW-1133">Transmembrane helix</keyword>
<evidence type="ECO:0000256" key="6">
    <source>
        <dbReference type="ARBA" id="ARBA00022741"/>
    </source>
</evidence>
<evidence type="ECO:0000256" key="9">
    <source>
        <dbReference type="ARBA" id="ARBA00023136"/>
    </source>
</evidence>
<dbReference type="Proteomes" id="UP000488506">
    <property type="component" value="Unassembled WGS sequence"/>
</dbReference>
<sequence length="262" mass="29338">MQLSWLLNILDIAIVSVFLYYIVLWLRGTQAFNLIRGLVILLSIYVGAKLMGLQTINWLFEKFAAAILVVLIIVFQPELRRTLERLGRGIFLKKLGFTPSASSRFIRELVKAIEWFSENKVGAIIAIERNSGLSNYIETGTRIDGILTSEILISIFQHQSIIHDGAVIIQGDRISAASCLFPLSESKLLDKRLGTRHRAAVGLTEASDALVIVVSETSGMISIAENGYLTQSATRELLEEKVFLTYGEQFPEVILPWIKKKK</sequence>
<keyword evidence="7 10" id="KW-0067">ATP-binding</keyword>
<evidence type="ECO:0000256" key="1">
    <source>
        <dbReference type="ARBA" id="ARBA00000877"/>
    </source>
</evidence>
<comment type="caution">
    <text evidence="10">Lacks conserved residue(s) required for the propagation of feature annotation.</text>
</comment>
<dbReference type="Pfam" id="PF02457">
    <property type="entry name" value="DAC"/>
    <property type="match status" value="1"/>
</dbReference>
<evidence type="ECO:0000259" key="11">
    <source>
        <dbReference type="PROSITE" id="PS51794"/>
    </source>
</evidence>
<comment type="catalytic activity">
    <reaction evidence="1 10">
        <text>2 ATP = 3',3'-c-di-AMP + 2 diphosphate</text>
        <dbReference type="Rhea" id="RHEA:35655"/>
        <dbReference type="ChEBI" id="CHEBI:30616"/>
        <dbReference type="ChEBI" id="CHEBI:33019"/>
        <dbReference type="ChEBI" id="CHEBI:71500"/>
        <dbReference type="EC" id="2.7.7.85"/>
    </reaction>
</comment>
<comment type="caution">
    <text evidence="12">The sequence shown here is derived from an EMBL/GenBank/DDBJ whole genome shotgun (WGS) entry which is preliminary data.</text>
</comment>
<comment type="function">
    <text evidence="10">Catalyzes the condensation of 2 ATP molecules into cyclic di-AMP (c-di-AMP), a second messenger used to regulate differing processes in different bacteria.</text>
</comment>
<comment type="subunit">
    <text evidence="10">Probably a homodimer.</text>
</comment>
<keyword evidence="6 10" id="KW-0547">Nucleotide-binding</keyword>
<dbReference type="InterPro" id="IPR014046">
    <property type="entry name" value="C-di-AMP_synthase"/>
</dbReference>